<dbReference type="InterPro" id="IPR050302">
    <property type="entry name" value="Rab_GAP_TBC_domain"/>
</dbReference>
<dbReference type="SUPFAM" id="SSF50729">
    <property type="entry name" value="PH domain-like"/>
    <property type="match status" value="1"/>
</dbReference>
<dbReference type="GO" id="GO:0031410">
    <property type="term" value="C:cytoplasmic vesicle"/>
    <property type="evidence" value="ECO:0007669"/>
    <property type="project" value="UniProtKB-ARBA"/>
</dbReference>
<dbReference type="InterPro" id="IPR001849">
    <property type="entry name" value="PH_domain"/>
</dbReference>
<feature type="domain" description="Rab-GAP TBC" evidence="6">
    <location>
        <begin position="577"/>
        <end position="767"/>
    </location>
</feature>
<dbReference type="Gene3D" id="2.30.29.30">
    <property type="entry name" value="Pleckstrin-homology domain (PH domain)/Phosphotyrosine-binding domain (PTB)"/>
    <property type="match status" value="1"/>
</dbReference>
<dbReference type="GO" id="GO:0005829">
    <property type="term" value="C:cytosol"/>
    <property type="evidence" value="ECO:0007669"/>
    <property type="project" value="UniProtKB-ARBA"/>
</dbReference>
<dbReference type="PROSITE" id="PS50086">
    <property type="entry name" value="TBC_RABGAP"/>
    <property type="match status" value="1"/>
</dbReference>
<evidence type="ECO:0000256" key="3">
    <source>
        <dbReference type="SAM" id="Coils"/>
    </source>
</evidence>
<evidence type="ECO:0000256" key="4">
    <source>
        <dbReference type="SAM" id="MobiDB-lite"/>
    </source>
</evidence>
<protein>
    <submittedName>
        <fullName evidence="7">TBD2A protein</fullName>
    </submittedName>
</protein>
<dbReference type="InterPro" id="IPR011993">
    <property type="entry name" value="PH-like_dom_sf"/>
</dbReference>
<keyword evidence="8" id="KW-1185">Reference proteome</keyword>
<feature type="non-terminal residue" evidence="7">
    <location>
        <position position="1"/>
    </location>
</feature>
<evidence type="ECO:0000313" key="7">
    <source>
        <dbReference type="EMBL" id="NXC14662.1"/>
    </source>
</evidence>
<evidence type="ECO:0000313" key="8">
    <source>
        <dbReference type="Proteomes" id="UP000621168"/>
    </source>
</evidence>
<dbReference type="CDD" id="cd01265">
    <property type="entry name" value="PH_TBC1D2A"/>
    <property type="match status" value="1"/>
</dbReference>
<dbReference type="PROSITE" id="PS50003">
    <property type="entry name" value="PH_DOMAIN"/>
    <property type="match status" value="1"/>
</dbReference>
<dbReference type="AlphaFoldDB" id="A0A851LH77"/>
<organism evidence="7 8">
    <name type="scientific">Corythaeola cristata</name>
    <name type="common">Great blue turaco</name>
    <dbReference type="NCBI Taxonomy" id="103954"/>
    <lineage>
        <taxon>Eukaryota</taxon>
        <taxon>Metazoa</taxon>
        <taxon>Chordata</taxon>
        <taxon>Craniata</taxon>
        <taxon>Vertebrata</taxon>
        <taxon>Euteleostomi</taxon>
        <taxon>Archelosauria</taxon>
        <taxon>Archosauria</taxon>
        <taxon>Dinosauria</taxon>
        <taxon>Saurischia</taxon>
        <taxon>Theropoda</taxon>
        <taxon>Coelurosauria</taxon>
        <taxon>Aves</taxon>
        <taxon>Neognathae</taxon>
        <taxon>Neoaves</taxon>
        <taxon>Otidimorphae</taxon>
        <taxon>Musophagiformes</taxon>
        <taxon>Musophagidae</taxon>
        <taxon>Corythaeola</taxon>
    </lineage>
</organism>
<feature type="non-terminal residue" evidence="7">
    <location>
        <position position="862"/>
    </location>
</feature>
<dbReference type="SMART" id="SM00233">
    <property type="entry name" value="PH"/>
    <property type="match status" value="1"/>
</dbReference>
<dbReference type="Gene3D" id="1.10.472.80">
    <property type="entry name" value="Ypt/Rab-GAP domain of gyp1p, domain 3"/>
    <property type="match status" value="1"/>
</dbReference>
<dbReference type="Pfam" id="PF00566">
    <property type="entry name" value="RabGAP-TBC"/>
    <property type="match status" value="1"/>
</dbReference>
<dbReference type="GO" id="GO:0005096">
    <property type="term" value="F:GTPase activator activity"/>
    <property type="evidence" value="ECO:0007669"/>
    <property type="project" value="UniProtKB-KW"/>
</dbReference>
<dbReference type="InterPro" id="IPR035969">
    <property type="entry name" value="Rab-GAP_TBC_sf"/>
</dbReference>
<dbReference type="PANTHER" id="PTHR47219:SF20">
    <property type="entry name" value="TBC1 DOMAIN FAMILY MEMBER 2B"/>
    <property type="match status" value="1"/>
</dbReference>
<dbReference type="SMART" id="SM00164">
    <property type="entry name" value="TBC"/>
    <property type="match status" value="1"/>
</dbReference>
<feature type="coiled-coil region" evidence="3">
    <location>
        <begin position="393"/>
        <end position="420"/>
    </location>
</feature>
<evidence type="ECO:0000259" key="6">
    <source>
        <dbReference type="PROSITE" id="PS50086"/>
    </source>
</evidence>
<dbReference type="FunFam" id="1.10.472.80:FF:000018">
    <property type="entry name" value="TBC1 domain family member 2B"/>
    <property type="match status" value="1"/>
</dbReference>
<gene>
    <name evidence="7" type="primary">Tbc1d2</name>
    <name evidence="7" type="ORF">CORCRI_R05604</name>
</gene>
<keyword evidence="2 3" id="KW-0175">Coiled coil</keyword>
<accession>A0A851LH77</accession>
<feature type="region of interest" description="Disordered" evidence="4">
    <location>
        <begin position="200"/>
        <end position="225"/>
    </location>
</feature>
<dbReference type="EMBL" id="WBMX01000839">
    <property type="protein sequence ID" value="NXC14662.1"/>
    <property type="molecule type" value="Genomic_DNA"/>
</dbReference>
<dbReference type="Pfam" id="PF00169">
    <property type="entry name" value="PH"/>
    <property type="match status" value="1"/>
</dbReference>
<dbReference type="InterPro" id="IPR000195">
    <property type="entry name" value="Rab-GAP-TBC_dom"/>
</dbReference>
<dbReference type="GO" id="GO:0031267">
    <property type="term" value="F:small GTPase binding"/>
    <property type="evidence" value="ECO:0007669"/>
    <property type="project" value="TreeGrafter"/>
</dbReference>
<evidence type="ECO:0000256" key="2">
    <source>
        <dbReference type="ARBA" id="ARBA00023054"/>
    </source>
</evidence>
<dbReference type="FunFam" id="2.30.29.30:FF:000248">
    <property type="entry name" value="TBC1 domain family member 2A isoform X1"/>
    <property type="match status" value="1"/>
</dbReference>
<dbReference type="FunFam" id="1.10.8.270:FF:000014">
    <property type="entry name" value="Putative TBC1 domain family member 2B"/>
    <property type="match status" value="1"/>
</dbReference>
<evidence type="ECO:0000259" key="5">
    <source>
        <dbReference type="PROSITE" id="PS50003"/>
    </source>
</evidence>
<dbReference type="Proteomes" id="UP000621168">
    <property type="component" value="Unassembled WGS sequence"/>
</dbReference>
<feature type="compositionally biased region" description="Basic and acidic residues" evidence="4">
    <location>
        <begin position="200"/>
        <end position="209"/>
    </location>
</feature>
<feature type="domain" description="PH" evidence="5">
    <location>
        <begin position="1"/>
        <end position="96"/>
    </location>
</feature>
<dbReference type="Gene3D" id="1.10.8.270">
    <property type="entry name" value="putative rabgap domain of human tbc1 domain family member 14 like domains"/>
    <property type="match status" value="1"/>
</dbReference>
<feature type="coiled-coil region" evidence="3">
    <location>
        <begin position="257"/>
        <end position="366"/>
    </location>
</feature>
<dbReference type="SUPFAM" id="SSF47923">
    <property type="entry name" value="Ypt/Rab-GAP domain of gyp1p"/>
    <property type="match status" value="2"/>
</dbReference>
<sequence>KLCGYLNKLGIKGPIKTWKSRWFFYDENKCHLLYYRTAQDINPLGSIDLSSASFDYKVENGEGVFEIRTPSRAFTLKAISKQAMMYWLQQLQMRRWEYCNAQSRFPPKSNGIPVLLTCFCVLGCFYTDVVDNEDFLPPVKTPTEAVGLKAASLPAPQTSTALQNISLKHPWTEIQNTVYNICGSKQLWGNNGNVFSFSEFQEHPEKPNEEQEAEEGTPEDGRTESRLNWVRKAKWMNSGFPGLPEELSRERNPMDKVSVLQQQILTLTEEVKSQKELVKLLHKALEAAQQEKRVSSMYLTAAEDKDRLELVRHKVRQIADLTSRLEVLEQEKKELEQILTLRDSHIQELKEHVQLLMEKNHAKQEVIMALTDQMARELSDPLQEASTITAATLYKQQEEIEHLKDDIDAYKTQNQFLNSEIHQVARLWTNVAENEKALLMKCACLQARNCQMESKYLTVLRKLQEAVPGLPSSHAELVRNLIQEALQWNGKEGAEEALSFELTSALCPSSEYDEYGFMTVPEYEVEDWKLLAKIQALEIKSNNLRSQEVVEKPLRDRWNSVGELSPSAELKSLIRSGIPVEHRQRVWRWIVSQRCSHLPDHYQRLLRQSKSTEHPACRQIELDLPRTLTNNKHFSSPTSQLIPKLRRVLLAFSWHNPAIGYCQGLNRLAAVALLVLEDEESAFWCLVHIVENLMPADYYSDTLITSQVDQRVFKDFLSEKLPRLMAHFEQYRIDVSLITFNWFLVAFVDSLVSDILLRVWDAFLYEGTKVIFRYALAIFKYNEEEILRIHDSVEIYQYLRFFTRMITDGRKLMNIAFNDLNPFPMKLLRNRRTMHREELEAELCELEQIKAAYVKERAEQGP</sequence>
<evidence type="ECO:0000256" key="1">
    <source>
        <dbReference type="ARBA" id="ARBA00022468"/>
    </source>
</evidence>
<name>A0A851LH77_CORCR</name>
<comment type="caution">
    <text evidence="7">The sequence shown here is derived from an EMBL/GenBank/DDBJ whole genome shotgun (WGS) entry which is preliminary data.</text>
</comment>
<proteinExistence type="predicted"/>
<dbReference type="OrthoDB" id="294251at2759"/>
<reference evidence="7" key="1">
    <citation type="submission" date="2019-09" db="EMBL/GenBank/DDBJ databases">
        <title>Bird 10,000 Genomes (B10K) Project - Family phase.</title>
        <authorList>
            <person name="Zhang G."/>
        </authorList>
    </citation>
    <scope>NUCLEOTIDE SEQUENCE</scope>
    <source>
        <strain evidence="7">B10K-CU-031-40</strain>
    </source>
</reference>
<keyword evidence="1" id="KW-0343">GTPase activation</keyword>
<dbReference type="PANTHER" id="PTHR47219">
    <property type="entry name" value="RAB GTPASE-ACTIVATING PROTEIN 1-LIKE"/>
    <property type="match status" value="1"/>
</dbReference>